<comment type="subcellular location">
    <subcellularLocation>
        <location evidence="1">Endomembrane system</location>
        <topology evidence="1">Multi-pass membrane protein</topology>
    </subcellularLocation>
</comment>
<dbReference type="SUPFAM" id="SSF103473">
    <property type="entry name" value="MFS general substrate transporter"/>
    <property type="match status" value="1"/>
</dbReference>
<keyword evidence="2" id="KW-0813">Transport</keyword>
<dbReference type="PANTHER" id="PTHR23519">
    <property type="entry name" value="AUTOPHAGY-RELATED PROTEIN 22"/>
    <property type="match status" value="1"/>
</dbReference>
<name>A0A849L604_9RHOB</name>
<dbReference type="PANTHER" id="PTHR23519:SF1">
    <property type="entry name" value="AUTOPHAGY-RELATED PROTEIN 22"/>
    <property type="match status" value="1"/>
</dbReference>
<evidence type="ECO:0000256" key="6">
    <source>
        <dbReference type="SAM" id="Phobius"/>
    </source>
</evidence>
<evidence type="ECO:0000256" key="5">
    <source>
        <dbReference type="ARBA" id="ARBA00023136"/>
    </source>
</evidence>
<dbReference type="InterPro" id="IPR036259">
    <property type="entry name" value="MFS_trans_sf"/>
</dbReference>
<sequence length="447" mass="46455">MATPRLSRGARAWMLFDWANQPFHTLIITFIFGPYFAAQVVGDPVAGQALWADMNLVAGLSVALLAPVLGAVADASGRRKPWIGGFTLLCAIGCCGLWLAAPGVAPLWPVMVFFVLAFLGSEFALIFSNAMLPDLGPRQEIGRISGSGWAMGYLGGVLALILVLMFLAPAGASDVTLIGLPPLFGLDPASGEPARATGPLSALWFLVFALPLFLYTPDAARRMALGPAIGHGLRSLRGTLGRLPRHTALWRYLLASMVYRDGLAGLFAFGGIYAAGVLGWGLTELGLFGIVAALTGALGAWVGGRADRAFGPRPVIASSIVALIAVACAALATSRTAVLLIPVAAESRLPDITFFLCGAMLGAAGGSLQAASRTMLVHLAEHRLPMTEAFGLYALSGRATAFLAPLLIGIATTASGSQALGVSPVIALFALGLGLLYWVKPHQEARA</sequence>
<evidence type="ECO:0000256" key="1">
    <source>
        <dbReference type="ARBA" id="ARBA00004127"/>
    </source>
</evidence>
<evidence type="ECO:0000256" key="2">
    <source>
        <dbReference type="ARBA" id="ARBA00022448"/>
    </source>
</evidence>
<keyword evidence="3 6" id="KW-0812">Transmembrane</keyword>
<dbReference type="AlphaFoldDB" id="A0A849L604"/>
<dbReference type="InterPro" id="IPR050495">
    <property type="entry name" value="ATG22/LtaA_families"/>
</dbReference>
<evidence type="ECO:0000256" key="3">
    <source>
        <dbReference type="ARBA" id="ARBA00022692"/>
    </source>
</evidence>
<feature type="transmembrane region" description="Helical" evidence="6">
    <location>
        <begin position="82"/>
        <end position="101"/>
    </location>
</feature>
<keyword evidence="5 6" id="KW-0472">Membrane</keyword>
<feature type="transmembrane region" description="Helical" evidence="6">
    <location>
        <begin position="420"/>
        <end position="439"/>
    </location>
</feature>
<feature type="transmembrane region" description="Helical" evidence="6">
    <location>
        <begin position="285"/>
        <end position="303"/>
    </location>
</feature>
<dbReference type="Gene3D" id="1.20.1250.20">
    <property type="entry name" value="MFS general substrate transporter like domains"/>
    <property type="match status" value="2"/>
</dbReference>
<feature type="transmembrane region" description="Helical" evidence="6">
    <location>
        <begin position="196"/>
        <end position="215"/>
    </location>
</feature>
<dbReference type="Pfam" id="PF11700">
    <property type="entry name" value="ATG22"/>
    <property type="match status" value="1"/>
</dbReference>
<evidence type="ECO:0000313" key="7">
    <source>
        <dbReference type="EMBL" id="NNU81584.1"/>
    </source>
</evidence>
<dbReference type="EMBL" id="JABFBC010000002">
    <property type="protein sequence ID" value="NNU81584.1"/>
    <property type="molecule type" value="Genomic_DNA"/>
</dbReference>
<feature type="transmembrane region" description="Helical" evidence="6">
    <location>
        <begin position="148"/>
        <end position="168"/>
    </location>
</feature>
<feature type="transmembrane region" description="Helical" evidence="6">
    <location>
        <begin position="12"/>
        <end position="36"/>
    </location>
</feature>
<dbReference type="Proteomes" id="UP000572377">
    <property type="component" value="Unassembled WGS sequence"/>
</dbReference>
<feature type="transmembrane region" description="Helical" evidence="6">
    <location>
        <begin position="252"/>
        <end position="273"/>
    </location>
</feature>
<keyword evidence="8" id="KW-1185">Reference proteome</keyword>
<reference evidence="7 8" key="1">
    <citation type="submission" date="2020-05" db="EMBL/GenBank/DDBJ databases">
        <title>Gimesia benthica sp. nov., a novel planctomycete isolated from a deep-sea water sample of the Northwest Indian Ocean.</title>
        <authorList>
            <person name="Wang J."/>
            <person name="Ruan C."/>
            <person name="Song L."/>
            <person name="Zhu Y."/>
            <person name="Li A."/>
            <person name="Zheng X."/>
            <person name="Wang L."/>
            <person name="Lu Z."/>
            <person name="Huang Y."/>
            <person name="Du W."/>
            <person name="Zhou Y."/>
            <person name="Huang L."/>
            <person name="Dai X."/>
        </authorList>
    </citation>
    <scope>NUCLEOTIDE SEQUENCE [LARGE SCALE GENOMIC DNA]</scope>
    <source>
        <strain evidence="7 8">YYQ-30</strain>
    </source>
</reference>
<gene>
    <name evidence="7" type="ORF">HMH01_14180</name>
</gene>
<dbReference type="RefSeq" id="WP_171326415.1">
    <property type="nucleotide sequence ID" value="NZ_JABFBC010000002.1"/>
</dbReference>
<protein>
    <submittedName>
        <fullName evidence="7">MFS transporter</fullName>
    </submittedName>
</protein>
<feature type="transmembrane region" description="Helical" evidence="6">
    <location>
        <begin position="392"/>
        <end position="414"/>
    </location>
</feature>
<dbReference type="GO" id="GO:0012505">
    <property type="term" value="C:endomembrane system"/>
    <property type="evidence" value="ECO:0007669"/>
    <property type="project" value="UniProtKB-SubCell"/>
</dbReference>
<proteinExistence type="predicted"/>
<organism evidence="7 8">
    <name type="scientific">Halovulum dunhuangense</name>
    <dbReference type="NCBI Taxonomy" id="1505036"/>
    <lineage>
        <taxon>Bacteria</taxon>
        <taxon>Pseudomonadati</taxon>
        <taxon>Pseudomonadota</taxon>
        <taxon>Alphaproteobacteria</taxon>
        <taxon>Rhodobacterales</taxon>
        <taxon>Paracoccaceae</taxon>
        <taxon>Halovulum</taxon>
    </lineage>
</organism>
<feature type="transmembrane region" description="Helical" evidence="6">
    <location>
        <begin position="352"/>
        <end position="371"/>
    </location>
</feature>
<accession>A0A849L604</accession>
<feature type="transmembrane region" description="Helical" evidence="6">
    <location>
        <begin position="107"/>
        <end position="127"/>
    </location>
</feature>
<evidence type="ECO:0000313" key="8">
    <source>
        <dbReference type="Proteomes" id="UP000572377"/>
    </source>
</evidence>
<feature type="transmembrane region" description="Helical" evidence="6">
    <location>
        <begin position="56"/>
        <end position="75"/>
    </location>
</feature>
<feature type="transmembrane region" description="Helical" evidence="6">
    <location>
        <begin position="315"/>
        <end position="332"/>
    </location>
</feature>
<dbReference type="InterPro" id="IPR024671">
    <property type="entry name" value="Atg22-like"/>
</dbReference>
<comment type="caution">
    <text evidence="7">The sequence shown here is derived from an EMBL/GenBank/DDBJ whole genome shotgun (WGS) entry which is preliminary data.</text>
</comment>
<evidence type="ECO:0000256" key="4">
    <source>
        <dbReference type="ARBA" id="ARBA00022989"/>
    </source>
</evidence>
<keyword evidence="4 6" id="KW-1133">Transmembrane helix</keyword>